<dbReference type="EMBL" id="CP064955">
    <property type="protein sequence ID" value="QPK82488.1"/>
    <property type="molecule type" value="Genomic_DNA"/>
</dbReference>
<dbReference type="Proteomes" id="UP000594586">
    <property type="component" value="Chromosome"/>
</dbReference>
<dbReference type="InterPro" id="IPR022183">
    <property type="entry name" value="DUF3710"/>
</dbReference>
<keyword evidence="3" id="KW-1185">Reference proteome</keyword>
<reference evidence="2 3" key="1">
    <citation type="submission" date="2020-11" db="EMBL/GenBank/DDBJ databases">
        <title>Corynebacterium sp. MC1420.</title>
        <authorList>
            <person name="Zhou J."/>
        </authorList>
    </citation>
    <scope>NUCLEOTIDE SEQUENCE [LARGE SCALE GENOMIC DNA]</scope>
    <source>
        <strain evidence="2 3">MC1420</strain>
    </source>
</reference>
<feature type="compositionally biased region" description="Low complexity" evidence="1">
    <location>
        <begin position="13"/>
        <end position="33"/>
    </location>
</feature>
<dbReference type="KEGG" id="cqn:G7Y29_06205"/>
<evidence type="ECO:0000256" key="1">
    <source>
        <dbReference type="SAM" id="MobiDB-lite"/>
    </source>
</evidence>
<sequence>MAMWPFGKKNTKPGEPAAPAEPAGARSAEPSAADSRGEAALRADADATVAVEDADTAVAAATTEISDAPEAGPVSIAHDAVNGSTGPFDGDNVDIDEFDFTDFSNVTLNLGSMKVPLPTDSQVQVEMGEAGPKMVHIVTRHGRATPVAFAAPRTGGMWEESSEEIAEGMRSEGMPVGFETGPWGREIVGTGTNGIIRIIGVEGPRWLYRVTLASPSGKEDEMATLGRELVARSFVYRGNDPILAGNSLPVVLPQQLAQQVQQAVQARAVQQGQAQQPPATGTPTALSEAMKKIMDINKVEGERNNGN</sequence>
<proteinExistence type="predicted"/>
<evidence type="ECO:0000313" key="2">
    <source>
        <dbReference type="EMBL" id="QPK82488.1"/>
    </source>
</evidence>
<dbReference type="RefSeq" id="WP_165003840.1">
    <property type="nucleotide sequence ID" value="NZ_CP064955.1"/>
</dbReference>
<dbReference type="AlphaFoldDB" id="A0A7T0KME7"/>
<evidence type="ECO:0000313" key="3">
    <source>
        <dbReference type="Proteomes" id="UP000594586"/>
    </source>
</evidence>
<protein>
    <submittedName>
        <fullName evidence="2">DUF3710 domain-containing protein</fullName>
    </submittedName>
</protein>
<name>A0A7T0KME7_9CORY</name>
<gene>
    <name evidence="2" type="ORF">G7Y29_06205</name>
</gene>
<organism evidence="2 3">
    <name type="scientific">Corynebacterium qintianiae</name>
    <dbReference type="NCBI Taxonomy" id="2709392"/>
    <lineage>
        <taxon>Bacteria</taxon>
        <taxon>Bacillati</taxon>
        <taxon>Actinomycetota</taxon>
        <taxon>Actinomycetes</taxon>
        <taxon>Mycobacteriales</taxon>
        <taxon>Corynebacteriaceae</taxon>
        <taxon>Corynebacterium</taxon>
    </lineage>
</organism>
<dbReference type="Pfam" id="PF12502">
    <property type="entry name" value="DUF3710"/>
    <property type="match status" value="1"/>
</dbReference>
<accession>A0A7T0KME7</accession>
<feature type="region of interest" description="Disordered" evidence="1">
    <location>
        <begin position="1"/>
        <end position="41"/>
    </location>
</feature>